<dbReference type="SUPFAM" id="SSF46785">
    <property type="entry name" value="Winged helix' DNA-binding domain"/>
    <property type="match status" value="1"/>
</dbReference>
<proteinExistence type="inferred from homology"/>
<evidence type="ECO:0000256" key="1">
    <source>
        <dbReference type="ARBA" id="ARBA00006479"/>
    </source>
</evidence>
<dbReference type="SUPFAM" id="SSF46689">
    <property type="entry name" value="Homeodomain-like"/>
    <property type="match status" value="1"/>
</dbReference>
<dbReference type="InterPro" id="IPR036390">
    <property type="entry name" value="WH_DNA-bd_sf"/>
</dbReference>
<gene>
    <name evidence="3" type="ORF">OG442_37315</name>
</gene>
<dbReference type="CDD" id="cd23763">
    <property type="entry name" value="ASKHA_ATPase_ROK"/>
    <property type="match status" value="1"/>
</dbReference>
<evidence type="ECO:0000256" key="2">
    <source>
        <dbReference type="SAM" id="MobiDB-lite"/>
    </source>
</evidence>
<dbReference type="EMBL" id="CP109495">
    <property type="protein sequence ID" value="WUX56741.1"/>
    <property type="molecule type" value="Genomic_DNA"/>
</dbReference>
<keyword evidence="4" id="KW-1185">Reference proteome</keyword>
<protein>
    <submittedName>
        <fullName evidence="3">ROK family protein</fullName>
    </submittedName>
</protein>
<dbReference type="Pfam" id="PF13551">
    <property type="entry name" value="HTH_29"/>
    <property type="match status" value="1"/>
</dbReference>
<dbReference type="Gene3D" id="1.10.10.10">
    <property type="entry name" value="Winged helix-like DNA-binding domain superfamily/Winged helix DNA-binding domain"/>
    <property type="match status" value="1"/>
</dbReference>
<dbReference type="SUPFAM" id="SSF53067">
    <property type="entry name" value="Actin-like ATPase domain"/>
    <property type="match status" value="1"/>
</dbReference>
<dbReference type="Proteomes" id="UP001432209">
    <property type="component" value="Chromosome"/>
</dbReference>
<feature type="region of interest" description="Disordered" evidence="2">
    <location>
        <begin position="199"/>
        <end position="306"/>
    </location>
</feature>
<dbReference type="PANTHER" id="PTHR18964:SF149">
    <property type="entry name" value="BIFUNCTIONAL UDP-N-ACETYLGLUCOSAMINE 2-EPIMERASE_N-ACETYLMANNOSAMINE KINASE"/>
    <property type="match status" value="1"/>
</dbReference>
<reference evidence="3" key="1">
    <citation type="submission" date="2022-10" db="EMBL/GenBank/DDBJ databases">
        <title>The complete genomes of actinobacterial strains from the NBC collection.</title>
        <authorList>
            <person name="Joergensen T.S."/>
            <person name="Alvarez Arevalo M."/>
            <person name="Sterndorff E.B."/>
            <person name="Faurdal D."/>
            <person name="Vuksanovic O."/>
            <person name="Mourched A.-S."/>
            <person name="Charusanti P."/>
            <person name="Shaw S."/>
            <person name="Blin K."/>
            <person name="Weber T."/>
        </authorList>
    </citation>
    <scope>NUCLEOTIDE SEQUENCE</scope>
    <source>
        <strain evidence="3">NBC_01432</strain>
    </source>
</reference>
<dbReference type="InterPro" id="IPR000600">
    <property type="entry name" value="ROK"/>
</dbReference>
<dbReference type="Pfam" id="PF00480">
    <property type="entry name" value="ROK"/>
    <property type="match status" value="1"/>
</dbReference>
<accession>A0ABZ2ADP1</accession>
<feature type="region of interest" description="Disordered" evidence="2">
    <location>
        <begin position="341"/>
        <end position="362"/>
    </location>
</feature>
<dbReference type="InterPro" id="IPR036388">
    <property type="entry name" value="WH-like_DNA-bd_sf"/>
</dbReference>
<dbReference type="InterPro" id="IPR043129">
    <property type="entry name" value="ATPase_NBD"/>
</dbReference>
<evidence type="ECO:0000313" key="3">
    <source>
        <dbReference type="EMBL" id="WUX56741.1"/>
    </source>
</evidence>
<dbReference type="Gene3D" id="3.30.420.40">
    <property type="match status" value="2"/>
</dbReference>
<sequence length="851" mass="88622">MSDTRPGDGTLSPELRAVLRRWADEGGALATRAGVVLLAADGLRDAEISRRLGVSRQTVGSWRQRWTSAGIDGLEHRPRTGRPATVDEAEVVTRTLLAPGGSGASRAVARELGLSHATVAGIRRRWRLVPDEPVSPSVPTRPPLPGADVWVMGLYVDGLRGVLLAGTRLVPSPPATSGTVIGADVLAGLDRSLDAALASTRRDGSGPAEVPGAGTGTDHAASRRQGRTTAVAPGSAEAAGGWGDGATPGEPHRDPAHAVGTTGAFGADPGQGPADSSGPGFDGQRAAGTRPAPSDVDSRARSADVATSDRALAGYLAQASRRHPDLALHAVTLWDDASDVAPAPAPDVPQPSSSQGTVTRHHIPARSTWRTFLRAMIALDSTSHPESSRRVYLDLAAELERYAAGRPHDPQHTVRWLRENVAGHLGAESAKDSSARGHTWSGVNQIDLGSFNECVVIETVRLSGTITRGEIAHRTGLTQQSVSRIARSLLDRGILIEDAQLRATSGKPRTPVRLRGAAAHALGIHIDPELLTAVVIDLDGAIVCTRTRSVSADTDPAEFVERVAALGRETLAEAGGAVRPDGFLGIGVAVPGPVDIASGTVLGPPLMSAWGDLPLLYLLKDHFPCPVIMEKDSTAAAAGERWIGRDRRARDFAYLYLGTGVGTGLYLNGDIYRGVSANAGEFGQLCAIALGRVGKDGRPEILPECNPPVSVPDLAARGGLRPVATTGGSTAAYLAVGRAAAAGDRAAAAAVREVAQAVGRGALGLIDLLDIDLIVLGGPFFTDDVADFYLAEIARTVNEFPTARRLRRVEVEPSVLSAGAAAVGAASTIFHATFTPRLRGRETRARHLPTG</sequence>
<evidence type="ECO:0000313" key="4">
    <source>
        <dbReference type="Proteomes" id="UP001432209"/>
    </source>
</evidence>
<name>A0ABZ2ADP1_STRNV</name>
<comment type="similarity">
    <text evidence="1">Belongs to the ROK (NagC/XylR) family.</text>
</comment>
<organism evidence="3 4">
    <name type="scientific">Streptomyces niveus</name>
    <name type="common">Streptomyces spheroides</name>
    <dbReference type="NCBI Taxonomy" id="193462"/>
    <lineage>
        <taxon>Bacteria</taxon>
        <taxon>Bacillati</taxon>
        <taxon>Actinomycetota</taxon>
        <taxon>Actinomycetes</taxon>
        <taxon>Kitasatosporales</taxon>
        <taxon>Streptomycetaceae</taxon>
        <taxon>Streptomyces</taxon>
    </lineage>
</organism>
<dbReference type="InterPro" id="IPR009057">
    <property type="entry name" value="Homeodomain-like_sf"/>
</dbReference>
<dbReference type="RefSeq" id="WP_329081655.1">
    <property type="nucleotide sequence ID" value="NZ_CP109495.1"/>
</dbReference>
<dbReference type="PANTHER" id="PTHR18964">
    <property type="entry name" value="ROK (REPRESSOR, ORF, KINASE) FAMILY"/>
    <property type="match status" value="1"/>
</dbReference>